<dbReference type="Proteomes" id="UP000001640">
    <property type="component" value="Chromosome 1"/>
</dbReference>
<evidence type="ECO:0000256" key="2">
    <source>
        <dbReference type="ARBA" id="ARBA00022448"/>
    </source>
</evidence>
<feature type="transmembrane region" description="Helical" evidence="10">
    <location>
        <begin position="1334"/>
        <end position="1358"/>
    </location>
</feature>
<evidence type="ECO:0000256" key="1">
    <source>
        <dbReference type="ARBA" id="ARBA00004141"/>
    </source>
</evidence>
<evidence type="ECO:0000256" key="4">
    <source>
        <dbReference type="ARBA" id="ARBA00022737"/>
    </source>
</evidence>
<organism evidence="12 13">
    <name type="scientific">Naumovozyma castellii</name>
    <name type="common">Yeast</name>
    <name type="synonym">Saccharomyces castellii</name>
    <dbReference type="NCBI Taxonomy" id="27288"/>
    <lineage>
        <taxon>Eukaryota</taxon>
        <taxon>Fungi</taxon>
        <taxon>Dikarya</taxon>
        <taxon>Ascomycota</taxon>
        <taxon>Saccharomycotina</taxon>
        <taxon>Saccharomycetes</taxon>
        <taxon>Saccharomycetales</taxon>
        <taxon>Saccharomycetaceae</taxon>
        <taxon>Naumovozyma</taxon>
    </lineage>
</organism>
<evidence type="ECO:0000259" key="11">
    <source>
        <dbReference type="PROSITE" id="PS50893"/>
    </source>
</evidence>
<dbReference type="InterPro" id="IPR034003">
    <property type="entry name" value="ABCG_PDR_2"/>
</dbReference>
<feature type="compositionally biased region" description="Basic and acidic residues" evidence="9">
    <location>
        <begin position="1516"/>
        <end position="1543"/>
    </location>
</feature>
<reference evidence="13" key="1">
    <citation type="journal article" date="2011" name="Proc. Natl. Acad. Sci. U.S.A.">
        <title>Evolutionary erosion of yeast sex chromosomes by mating-type switching accidents.</title>
        <authorList>
            <person name="Gordon J.L."/>
            <person name="Armisen D."/>
            <person name="Proux-Wera E."/>
            <person name="Oheigeartaigh S.S."/>
            <person name="Byrne K.P."/>
            <person name="Wolfe K.H."/>
        </authorList>
    </citation>
    <scope>NUCLEOTIDE SEQUENCE [LARGE SCALE GENOMIC DNA]</scope>
    <source>
        <strain evidence="13">ATCC 76901 / BCRC 22586 / CBS 4309 / NBRC 1992 / NRRL Y-12630</strain>
    </source>
</reference>
<dbReference type="InterPro" id="IPR013525">
    <property type="entry name" value="ABC2_TM"/>
</dbReference>
<feature type="domain" description="ABC transporter" evidence="11">
    <location>
        <begin position="878"/>
        <end position="1121"/>
    </location>
</feature>
<dbReference type="GO" id="GO:0016887">
    <property type="term" value="F:ATP hydrolysis activity"/>
    <property type="evidence" value="ECO:0007669"/>
    <property type="project" value="InterPro"/>
</dbReference>
<feature type="transmembrane region" description="Helical" evidence="10">
    <location>
        <begin position="559"/>
        <end position="579"/>
    </location>
</feature>
<dbReference type="FunFam" id="3.40.50.300:FF:000054">
    <property type="entry name" value="ABC multidrug transporter atrF"/>
    <property type="match status" value="1"/>
</dbReference>
<dbReference type="InterPro" id="IPR027417">
    <property type="entry name" value="P-loop_NTPase"/>
</dbReference>
<dbReference type="GO" id="GO:0140359">
    <property type="term" value="F:ABC-type transporter activity"/>
    <property type="evidence" value="ECO:0007669"/>
    <property type="project" value="InterPro"/>
</dbReference>
<accession>G0V8G6</accession>
<dbReference type="FunFam" id="3.40.50.300:FF:001262">
    <property type="entry name" value="ABC transporter CDR4"/>
    <property type="match status" value="1"/>
</dbReference>
<dbReference type="PANTHER" id="PTHR19241">
    <property type="entry name" value="ATP-BINDING CASSETTE TRANSPORTER"/>
    <property type="match status" value="1"/>
</dbReference>
<evidence type="ECO:0000256" key="7">
    <source>
        <dbReference type="ARBA" id="ARBA00022989"/>
    </source>
</evidence>
<feature type="transmembrane region" description="Helical" evidence="10">
    <location>
        <begin position="1285"/>
        <end position="1313"/>
    </location>
</feature>
<dbReference type="InterPro" id="IPR005285">
    <property type="entry name" value="Drug-R_PDR/CDR"/>
</dbReference>
<dbReference type="STRING" id="1064592.G0V8G6"/>
<evidence type="ECO:0000256" key="3">
    <source>
        <dbReference type="ARBA" id="ARBA00022692"/>
    </source>
</evidence>
<dbReference type="KEGG" id="ncs:NCAS_0A12060"/>
<evidence type="ECO:0000313" key="12">
    <source>
        <dbReference type="EMBL" id="CCC67764.1"/>
    </source>
</evidence>
<evidence type="ECO:0000256" key="5">
    <source>
        <dbReference type="ARBA" id="ARBA00022741"/>
    </source>
</evidence>
<evidence type="ECO:0000256" key="6">
    <source>
        <dbReference type="ARBA" id="ARBA00022840"/>
    </source>
</evidence>
<protein>
    <recommendedName>
        <fullName evidence="11">ABC transporter domain-containing protein</fullName>
    </recommendedName>
</protein>
<dbReference type="CDD" id="cd03232">
    <property type="entry name" value="ABCG_PDR_domain2"/>
    <property type="match status" value="1"/>
</dbReference>
<dbReference type="PROSITE" id="PS50893">
    <property type="entry name" value="ABC_TRANSPORTER_2"/>
    <property type="match status" value="2"/>
</dbReference>
<dbReference type="Pfam" id="PF01061">
    <property type="entry name" value="ABC2_membrane"/>
    <property type="match status" value="2"/>
</dbReference>
<dbReference type="FunCoup" id="G0V8G6">
    <property type="interactions" value="258"/>
</dbReference>
<dbReference type="OrthoDB" id="245989at2759"/>
<keyword evidence="7 10" id="KW-1133">Transmembrane helix</keyword>
<name>G0V8G6_NAUCA</name>
<dbReference type="GeneID" id="96901243"/>
<dbReference type="InterPro" id="IPR029481">
    <property type="entry name" value="ABC_trans_N"/>
</dbReference>
<feature type="transmembrane region" description="Helical" evidence="10">
    <location>
        <begin position="780"/>
        <end position="798"/>
    </location>
</feature>
<comment type="subcellular location">
    <subcellularLocation>
        <location evidence="1">Membrane</location>
        <topology evidence="1">Multi-pass membrane protein</topology>
    </subcellularLocation>
</comment>
<dbReference type="Gene3D" id="3.40.50.300">
    <property type="entry name" value="P-loop containing nucleotide triphosphate hydrolases"/>
    <property type="match status" value="2"/>
</dbReference>
<feature type="transmembrane region" description="Helical" evidence="10">
    <location>
        <begin position="672"/>
        <end position="691"/>
    </location>
</feature>
<keyword evidence="2" id="KW-0813">Transport</keyword>
<evidence type="ECO:0000256" key="8">
    <source>
        <dbReference type="ARBA" id="ARBA00023136"/>
    </source>
</evidence>
<gene>
    <name evidence="12" type="primary">NCAS0A12060</name>
    <name evidence="12" type="ordered locus">NCAS_0A12060</name>
</gene>
<feature type="domain" description="ABC transporter" evidence="11">
    <location>
        <begin position="167"/>
        <end position="416"/>
    </location>
</feature>
<evidence type="ECO:0000256" key="10">
    <source>
        <dbReference type="SAM" id="Phobius"/>
    </source>
</evidence>
<evidence type="ECO:0000256" key="9">
    <source>
        <dbReference type="SAM" id="MobiDB-lite"/>
    </source>
</evidence>
<reference key="2">
    <citation type="submission" date="2011-08" db="EMBL/GenBank/DDBJ databases">
        <title>Genome sequence of Naumovozyma castellii.</title>
        <authorList>
            <person name="Gordon J.L."/>
            <person name="Armisen D."/>
            <person name="Proux-Wera E."/>
            <person name="OhEigeartaigh S.S."/>
            <person name="Byrne K.P."/>
            <person name="Wolfe K.H."/>
        </authorList>
    </citation>
    <scope>NUCLEOTIDE SEQUENCE</scope>
    <source>
        <strain>Type strain:CBS 4309</strain>
    </source>
</reference>
<keyword evidence="4" id="KW-0677">Repeat</keyword>
<keyword evidence="13" id="KW-1185">Reference proteome</keyword>
<feature type="transmembrane region" description="Helical" evidence="10">
    <location>
        <begin position="641"/>
        <end position="660"/>
    </location>
</feature>
<dbReference type="GO" id="GO:0005524">
    <property type="term" value="F:ATP binding"/>
    <property type="evidence" value="ECO:0007669"/>
    <property type="project" value="UniProtKB-KW"/>
</dbReference>
<feature type="region of interest" description="Disordered" evidence="9">
    <location>
        <begin position="1515"/>
        <end position="1543"/>
    </location>
</feature>
<proteinExistence type="predicted"/>
<dbReference type="OMA" id="AMTDNAP"/>
<dbReference type="Pfam" id="PF14510">
    <property type="entry name" value="ABC_trans_N"/>
    <property type="match status" value="1"/>
</dbReference>
<dbReference type="Pfam" id="PF00005">
    <property type="entry name" value="ABC_tran"/>
    <property type="match status" value="2"/>
</dbReference>
<dbReference type="NCBIfam" id="TIGR00956">
    <property type="entry name" value="3a01205"/>
    <property type="match status" value="1"/>
</dbReference>
<dbReference type="Pfam" id="PF06422">
    <property type="entry name" value="PDR_CDR"/>
    <property type="match status" value="1"/>
</dbReference>
<evidence type="ECO:0000313" key="13">
    <source>
        <dbReference type="Proteomes" id="UP000001640"/>
    </source>
</evidence>
<dbReference type="PROSITE" id="PS00211">
    <property type="entry name" value="ABC_TRANSPORTER_1"/>
    <property type="match status" value="1"/>
</dbReference>
<dbReference type="InterPro" id="IPR017871">
    <property type="entry name" value="ABC_transporter-like_CS"/>
</dbReference>
<dbReference type="SMART" id="SM00382">
    <property type="entry name" value="AAA"/>
    <property type="match status" value="2"/>
</dbReference>
<dbReference type="GO" id="GO:0016020">
    <property type="term" value="C:membrane"/>
    <property type="evidence" value="ECO:0007669"/>
    <property type="project" value="UniProtKB-SubCell"/>
</dbReference>
<keyword evidence="3 10" id="KW-0812">Transmembrane</keyword>
<dbReference type="GO" id="GO:1990961">
    <property type="term" value="P:xenobiotic detoxification by transmembrane export across the plasma membrane"/>
    <property type="evidence" value="ECO:0007669"/>
    <property type="project" value="InterPro"/>
</dbReference>
<keyword evidence="5" id="KW-0547">Nucleotide-binding</keyword>
<dbReference type="InParanoid" id="G0V8G6"/>
<dbReference type="RefSeq" id="XP_003674145.1">
    <property type="nucleotide sequence ID" value="XM_003674097.1"/>
</dbReference>
<keyword evidence="6" id="KW-0067">ATP-binding</keyword>
<dbReference type="InterPro" id="IPR034001">
    <property type="entry name" value="ABCG_PDR_1"/>
</dbReference>
<dbReference type="InterPro" id="IPR010929">
    <property type="entry name" value="PDR_CDR_ABC"/>
</dbReference>
<dbReference type="SUPFAM" id="SSF52540">
    <property type="entry name" value="P-loop containing nucleoside triphosphate hydrolases"/>
    <property type="match status" value="2"/>
</dbReference>
<dbReference type="CDD" id="cd03233">
    <property type="entry name" value="ABCG_PDR_domain1"/>
    <property type="match status" value="1"/>
</dbReference>
<sequence>MPETTDSTASSKNESALVDISSVENNSSEHPYMGFDDTVQDQVRDLARSLTQLSSIHQSESNVDVSSSHLGSDSQSIYSTGLPGINPVYTSPDTPGYNEKLDPTSDNFSSTAWVKNMANIAKSDPDFYKPYSLGCVWKNLSASGDSADVSYQSDVINMPWKIITFFYRMVAPRREGDTFQILKPMDGILNAGELLVVLGRPGSGCTTLLKSISSNTHGFEVSKDSTISYSGLSPKDIRKHYRGEVVYNAESDIHLPHLTVYQTLLTVARLKTPSNRIKDVTREDYANHVTEVTMATYGLSHTRNTKVGNDLVRGVSGGERKRVSIAEVSICGSKFQCWDNATRGLDSATALEFIRALKTQATIADSTATVAIYQCSQDAYDLFDKVCVLDDGYQIYYGPTTEGRKYFEDMGYVCPPRQTTADFLTSVTSPAERILNEDMLKAGKKIPQTPKEMGEYWLHSPDYQRLMQQIDAELNLNQDEQRNVIREAHIAKQSKRARPSSPYVVSYMMQVKYLLIRNYWRIKQSASVTLFQVFGNSIMAFILGSMFYKVQKKGDSSTFYFRGAAMFFAILFNAFSSLLEIFSLYEARPITEKHRTYSLYHPSADAFASVLSEVPPKLVTAVCFNIIYYFLVNFKRDGGVFFFYFLISIVATFALSHLFRCIGSLTKTLSEAMVPASILLLAISMYTGFAIPETKMLGWSKWIWYINPLAYLFESLMINEFHDRKFPCAQYIPMGPPYVNATGTERVCAAVGAVPGEDFVSGDLFLRESYGYQHKHKWRGFGVGMAYVVFFFFVYLVLCEYNEGAKQKGEMLIFPQSVVRKMKKQGTLKQKHHDADDIEAVAGATESNTTDKNMLNDSSINYDDIQSEVGLSKSEAIFHWRDLCYDVPIKKEVRRILNNVDGWVKPGTLTALMGASGAGKTTLLDCLAERVTMGTITGNIYVDGRLRDESFPRSIGYCQQQDLHLKTSTVRESLRFSAYLRQPAAVSIEEKNKYVEEVIRILEMEAYADAVVGVAGEGLNVEQRKRLTIGVELAAKPKLLVFLDEPTSGLDSQTAWATCQLMRKLAENGQAILCTIHQPSAILMQDFDRLLFLQKGGQTVYFGDLGDGCQTMIDYFEKEGAQKCPPEANPAEWMLEVIGAAPGSHAVKDFHEAWRASDEYKAVQKELDWMEQELPKRAKETTAEEHKQFATTIWYQFKLVSVRLFQQYWRSPAYLWSKYLLTVINETFIGFTFFKADRSMQGLQNQMLSTFMFTVIFNPLLQQYLPSFVEQRDLYEARERPSRTFSWIAFILSQIVVEIPWNFVAGTIAYCIYYYAIGFYMNASAAGQLHERGALYWLLSTAFFVYVGSMGIAAISFIEVAETAAHMASLMFTLALSFCGVMATPSAMPRFWIFMYRVSPLTYLIDAFLSVGVANVDVQCSSYEFVEFTPPPGMNCGTYMAPYIKMAGTGYLSDPSATDACHFCQYSYTNDFLKTVSSEYSRRWRNWGIFICYIAINYFCAVLFYYLARVPKSNGKVKEQTVSKKEEGLTETKEETPSETKEA</sequence>
<feature type="transmembrane region" description="Helical" evidence="10">
    <location>
        <begin position="1487"/>
        <end position="1508"/>
    </location>
</feature>
<dbReference type="EMBL" id="HE576752">
    <property type="protein sequence ID" value="CCC67764.1"/>
    <property type="molecule type" value="Genomic_DNA"/>
</dbReference>
<keyword evidence="8 10" id="KW-0472">Membrane</keyword>
<dbReference type="HOGENOM" id="CLU_000604_35_0_1"/>
<feature type="transmembrane region" description="Helical" evidence="10">
    <location>
        <begin position="526"/>
        <end position="547"/>
    </location>
</feature>
<dbReference type="InterPro" id="IPR003439">
    <property type="entry name" value="ABC_transporter-like_ATP-bd"/>
</dbReference>
<dbReference type="eggNOG" id="KOG0065">
    <property type="taxonomic scope" value="Eukaryota"/>
</dbReference>
<dbReference type="InterPro" id="IPR003593">
    <property type="entry name" value="AAA+_ATPase"/>
</dbReference>